<sequence length="488" mass="51940">MKHIAKVVELVESKKDDYIALANDIWSLAEMRYAEFESAERHASAIEAAGFTVTRGVAGMPTAFMAQAGRGGPVIGFLGEYDALAGLNQESGATACRPAADAANGNGHGCGHHLLGTASHLAAVVARDYFAAHGIEATVRFYGCPAEEAAAGKTFMARAGLFDDLDVALCWHPSVANSVFMNATLANVQAYFRFHGKASHAALAPHLGRSALDAAELMNIGVNYLREHMPDQARVHFAYINSGGISTNVVPAHAETLYTIRARTSPEAIDLFERVKQIAEGAALMTGTRVEMVFDKACSNVLHNDTLDAVLDRNMHAIGGMNVTANEVAFATEIQKTINPDDLANASRHFAAALRDPRPIIPEILPYRPDVERPVTGSTDVGDVSWAAPTTQCLTACYAWGTGFHSWQMVSQGKLSLAHKGMLLAAKTLAATGIDLVGQPATLRAAREELHRKRGLKPYQCPIPGDVTPPPARAAGTPAARASQDVIA</sequence>
<evidence type="ECO:0000313" key="3">
    <source>
        <dbReference type="EMBL" id="CAE6794972.1"/>
    </source>
</evidence>
<dbReference type="Proteomes" id="UP000672526">
    <property type="component" value="Unassembled WGS sequence"/>
</dbReference>
<dbReference type="SUPFAM" id="SSF55031">
    <property type="entry name" value="Bacterial exopeptidase dimerisation domain"/>
    <property type="match status" value="1"/>
</dbReference>
<protein>
    <submittedName>
        <fullName evidence="3">p-aminobenzoyl-glutamate hydrolase subunit B</fullName>
        <ecNumber evidence="3">3.5.1.-</ecNumber>
    </submittedName>
</protein>
<name>A0ABM8S8C2_9BURK</name>
<dbReference type="Pfam" id="PF07687">
    <property type="entry name" value="M20_dimer"/>
    <property type="match status" value="1"/>
</dbReference>
<feature type="compositionally biased region" description="Low complexity" evidence="1">
    <location>
        <begin position="473"/>
        <end position="482"/>
    </location>
</feature>
<dbReference type="InterPro" id="IPR011650">
    <property type="entry name" value="Peptidase_M20_dimer"/>
</dbReference>
<organism evidence="3 4">
    <name type="scientific">Paraburkholderia haematera</name>
    <dbReference type="NCBI Taxonomy" id="2793077"/>
    <lineage>
        <taxon>Bacteria</taxon>
        <taxon>Pseudomonadati</taxon>
        <taxon>Pseudomonadota</taxon>
        <taxon>Betaproteobacteria</taxon>
        <taxon>Burkholderiales</taxon>
        <taxon>Burkholderiaceae</taxon>
        <taxon>Paraburkholderia</taxon>
    </lineage>
</organism>
<evidence type="ECO:0000256" key="1">
    <source>
        <dbReference type="SAM" id="MobiDB-lite"/>
    </source>
</evidence>
<reference evidence="3 4" key="1">
    <citation type="submission" date="2021-02" db="EMBL/GenBank/DDBJ databases">
        <authorList>
            <person name="Vanwijnsberghe S."/>
        </authorList>
    </citation>
    <scope>NUCLEOTIDE SEQUENCE [LARGE SCALE GENOMIC DNA]</scope>
    <source>
        <strain evidence="3 4">LMG 31837</strain>
    </source>
</reference>
<dbReference type="InterPro" id="IPR017439">
    <property type="entry name" value="Amidohydrolase"/>
</dbReference>
<dbReference type="InterPro" id="IPR036264">
    <property type="entry name" value="Bact_exopeptidase_dim_dom"/>
</dbReference>
<dbReference type="SUPFAM" id="SSF53187">
    <property type="entry name" value="Zn-dependent exopeptidases"/>
    <property type="match status" value="1"/>
</dbReference>
<dbReference type="GO" id="GO:0016787">
    <property type="term" value="F:hydrolase activity"/>
    <property type="evidence" value="ECO:0007669"/>
    <property type="project" value="UniProtKB-KW"/>
</dbReference>
<gene>
    <name evidence="3" type="primary">abgB_1</name>
    <name evidence="3" type="ORF">R69888_04936</name>
</gene>
<evidence type="ECO:0000313" key="4">
    <source>
        <dbReference type="Proteomes" id="UP000672526"/>
    </source>
</evidence>
<proteinExistence type="predicted"/>
<evidence type="ECO:0000259" key="2">
    <source>
        <dbReference type="Pfam" id="PF07687"/>
    </source>
</evidence>
<dbReference type="PIRSF" id="PIRSF037227">
    <property type="entry name" value="Aminobenzoyl-glu_utiliz_pB"/>
    <property type="match status" value="1"/>
</dbReference>
<dbReference type="EC" id="3.5.1.-" evidence="3"/>
<dbReference type="Gene3D" id="3.40.630.10">
    <property type="entry name" value="Zn peptidases"/>
    <property type="match status" value="1"/>
</dbReference>
<dbReference type="InterPro" id="IPR052030">
    <property type="entry name" value="Peptidase_M20/M20A_hydrolases"/>
</dbReference>
<dbReference type="NCBIfam" id="TIGR01891">
    <property type="entry name" value="amidohydrolases"/>
    <property type="match status" value="1"/>
</dbReference>
<dbReference type="PANTHER" id="PTHR30575:SF0">
    <property type="entry name" value="XAA-ARG DIPEPTIDASE"/>
    <property type="match status" value="1"/>
</dbReference>
<keyword evidence="3" id="KW-0378">Hydrolase</keyword>
<dbReference type="RefSeq" id="WP_211613948.1">
    <property type="nucleotide sequence ID" value="NZ_CAJNBK010000017.1"/>
</dbReference>
<keyword evidence="4" id="KW-1185">Reference proteome</keyword>
<dbReference type="Gene3D" id="3.30.70.360">
    <property type="match status" value="1"/>
</dbReference>
<comment type="caution">
    <text evidence="3">The sequence shown here is derived from an EMBL/GenBank/DDBJ whole genome shotgun (WGS) entry which is preliminary data.</text>
</comment>
<dbReference type="InterPro" id="IPR017145">
    <property type="entry name" value="Aminobenzoyl-glu_utiliz_pB"/>
</dbReference>
<dbReference type="PANTHER" id="PTHR30575">
    <property type="entry name" value="PEPTIDASE M20"/>
    <property type="match status" value="1"/>
</dbReference>
<feature type="region of interest" description="Disordered" evidence="1">
    <location>
        <begin position="457"/>
        <end position="488"/>
    </location>
</feature>
<dbReference type="EMBL" id="CAJNBK010000017">
    <property type="protein sequence ID" value="CAE6794972.1"/>
    <property type="molecule type" value="Genomic_DNA"/>
</dbReference>
<feature type="domain" description="Peptidase M20 dimerisation" evidence="2">
    <location>
        <begin position="190"/>
        <end position="280"/>
    </location>
</feature>
<accession>A0ABM8S8C2</accession>